<dbReference type="Gene3D" id="3.30.70.100">
    <property type="match status" value="1"/>
</dbReference>
<dbReference type="STRING" id="441112.SAMN04488094_105158"/>
<evidence type="ECO:0000259" key="1">
    <source>
        <dbReference type="Pfam" id="PF07045"/>
    </source>
</evidence>
<accession>A0A1I1JQL6</accession>
<dbReference type="InterPro" id="IPR011008">
    <property type="entry name" value="Dimeric_a/b-barrel"/>
</dbReference>
<dbReference type="SUPFAM" id="SSF54909">
    <property type="entry name" value="Dimeric alpha+beta barrel"/>
    <property type="match status" value="1"/>
</dbReference>
<dbReference type="Pfam" id="PF07045">
    <property type="entry name" value="DUF1330"/>
    <property type="match status" value="1"/>
</dbReference>
<evidence type="ECO:0000313" key="3">
    <source>
        <dbReference type="Proteomes" id="UP000198728"/>
    </source>
</evidence>
<sequence>MLKGYWVAHVDVKDQAAFEEYKAAAAKPFARYGARFLVRAGQYDVREGSLHPRTVVIEFPTFADALACYDDPDHLAAKAIRDPIASGDLVIVEGYNDQRDG</sequence>
<organism evidence="2 3">
    <name type="scientific">Tropicimonas isoalkanivorans</name>
    <dbReference type="NCBI Taxonomy" id="441112"/>
    <lineage>
        <taxon>Bacteria</taxon>
        <taxon>Pseudomonadati</taxon>
        <taxon>Pseudomonadota</taxon>
        <taxon>Alphaproteobacteria</taxon>
        <taxon>Rhodobacterales</taxon>
        <taxon>Roseobacteraceae</taxon>
        <taxon>Tropicimonas</taxon>
    </lineage>
</organism>
<dbReference type="RefSeq" id="WP_093360721.1">
    <property type="nucleotide sequence ID" value="NZ_FOLG01000005.1"/>
</dbReference>
<proteinExistence type="predicted"/>
<evidence type="ECO:0000313" key="2">
    <source>
        <dbReference type="EMBL" id="SFC48828.1"/>
    </source>
</evidence>
<dbReference type="AlphaFoldDB" id="A0A1I1JQL6"/>
<gene>
    <name evidence="2" type="ORF">SAMN04488094_105158</name>
</gene>
<dbReference type="PANTHER" id="PTHR41521:SF4">
    <property type="entry name" value="BLR0684 PROTEIN"/>
    <property type="match status" value="1"/>
</dbReference>
<reference evidence="2 3" key="1">
    <citation type="submission" date="2016-10" db="EMBL/GenBank/DDBJ databases">
        <authorList>
            <person name="de Groot N.N."/>
        </authorList>
    </citation>
    <scope>NUCLEOTIDE SEQUENCE [LARGE SCALE GENOMIC DNA]</scope>
    <source>
        <strain evidence="2 3">DSM 19548</strain>
    </source>
</reference>
<dbReference type="InterPro" id="IPR010753">
    <property type="entry name" value="DUF1330"/>
</dbReference>
<name>A0A1I1JQL6_9RHOB</name>
<protein>
    <submittedName>
        <fullName evidence="2">Uncharacterized conserved protein, DUF1330 family</fullName>
    </submittedName>
</protein>
<dbReference type="EMBL" id="FOLG01000005">
    <property type="protein sequence ID" value="SFC48828.1"/>
    <property type="molecule type" value="Genomic_DNA"/>
</dbReference>
<dbReference type="PANTHER" id="PTHR41521">
    <property type="match status" value="1"/>
</dbReference>
<dbReference type="Proteomes" id="UP000198728">
    <property type="component" value="Unassembled WGS sequence"/>
</dbReference>
<feature type="domain" description="DUF1330" evidence="1">
    <location>
        <begin position="3"/>
        <end position="95"/>
    </location>
</feature>
<keyword evidence="3" id="KW-1185">Reference proteome</keyword>
<dbReference type="OrthoDB" id="9806380at2"/>